<dbReference type="InterPro" id="IPR037033">
    <property type="entry name" value="DNA-dir_RNAP_su2_hyb_sf"/>
</dbReference>
<dbReference type="Gene3D" id="2.40.50.100">
    <property type="match status" value="1"/>
</dbReference>
<evidence type="ECO:0000256" key="5">
    <source>
        <dbReference type="ARBA" id="ARBA00048552"/>
    </source>
</evidence>
<feature type="domain" description="RNA polymerase beta subunit protrusion" evidence="12">
    <location>
        <begin position="25"/>
        <end position="461"/>
    </location>
</feature>
<dbReference type="InterPro" id="IPR007641">
    <property type="entry name" value="RNA_pol_Rpb2_7"/>
</dbReference>
<feature type="domain" description="DNA-directed RNA polymerase beta subunit external 1" evidence="14">
    <location>
        <begin position="552"/>
        <end position="620"/>
    </location>
</feature>
<dbReference type="SUPFAM" id="SSF64484">
    <property type="entry name" value="beta and beta-prime subunits of DNA dependent RNA-polymerase"/>
    <property type="match status" value="1"/>
</dbReference>
<dbReference type="Pfam" id="PF04561">
    <property type="entry name" value="RNA_pol_Rpb2_2"/>
    <property type="match status" value="2"/>
</dbReference>
<dbReference type="Proteomes" id="UP000278609">
    <property type="component" value="Unassembled WGS sequence"/>
</dbReference>
<dbReference type="PANTHER" id="PTHR20856">
    <property type="entry name" value="DNA-DIRECTED RNA POLYMERASE I SUBUNIT 2"/>
    <property type="match status" value="1"/>
</dbReference>
<feature type="domain" description="DNA-directed RNA polymerase subunit 2 hybrid-binding" evidence="9">
    <location>
        <begin position="712"/>
        <end position="1194"/>
    </location>
</feature>
<reference evidence="15 16" key="1">
    <citation type="submission" date="2018-11" db="EMBL/GenBank/DDBJ databases">
        <title>Genomes From Bacteria Associated with the Canine Oral Cavity: a Test Case for Automated Genome-Based Taxonomic Assignment.</title>
        <authorList>
            <person name="Coil D.A."/>
            <person name="Jospin G."/>
            <person name="Darling A.E."/>
            <person name="Wallis C."/>
            <person name="Davis I.J."/>
            <person name="Harris S."/>
            <person name="Eisen J.A."/>
            <person name="Holcombe L.J."/>
            <person name="O'Flynn C."/>
        </authorList>
    </citation>
    <scope>NUCLEOTIDE SEQUENCE [LARGE SCALE GENOMIC DNA]</scope>
    <source>
        <strain evidence="15 16">OH2617_COT-023</strain>
    </source>
</reference>
<dbReference type="InterPro" id="IPR007120">
    <property type="entry name" value="DNA-dir_RNAP_su2_dom"/>
</dbReference>
<feature type="domain" description="RNA polymerase Rpb2" evidence="11">
    <location>
        <begin position="149"/>
        <end position="218"/>
    </location>
</feature>
<comment type="function">
    <text evidence="6 8">DNA-dependent RNA polymerase catalyzes the transcription of DNA into RNA using the four ribonucleoside triphosphates as substrates.</text>
</comment>
<dbReference type="Pfam" id="PF04560">
    <property type="entry name" value="RNA_pol_Rpb2_7"/>
    <property type="match status" value="1"/>
</dbReference>
<feature type="domain" description="RNA polymerase Rpb2" evidence="13">
    <location>
        <begin position="474"/>
        <end position="542"/>
    </location>
</feature>
<comment type="catalytic activity">
    <reaction evidence="5 6 8">
        <text>RNA(n) + a ribonucleoside 5'-triphosphate = RNA(n+1) + diphosphate</text>
        <dbReference type="Rhea" id="RHEA:21248"/>
        <dbReference type="Rhea" id="RHEA-COMP:14527"/>
        <dbReference type="Rhea" id="RHEA-COMP:17342"/>
        <dbReference type="ChEBI" id="CHEBI:33019"/>
        <dbReference type="ChEBI" id="CHEBI:61557"/>
        <dbReference type="ChEBI" id="CHEBI:140395"/>
        <dbReference type="EC" id="2.7.7.6"/>
    </reaction>
</comment>
<dbReference type="GO" id="GO:0006351">
    <property type="term" value="P:DNA-templated transcription"/>
    <property type="evidence" value="ECO:0007669"/>
    <property type="project" value="UniProtKB-UniRule"/>
</dbReference>
<evidence type="ECO:0000256" key="8">
    <source>
        <dbReference type="RuleBase" id="RU363031"/>
    </source>
</evidence>
<keyword evidence="1 6" id="KW-0240">DNA-directed RNA polymerase</keyword>
<comment type="similarity">
    <text evidence="6 7">Belongs to the RNA polymerase beta chain family.</text>
</comment>
<name>A0A3P1XUU6_TANFO</name>
<dbReference type="GO" id="GO:0003677">
    <property type="term" value="F:DNA binding"/>
    <property type="evidence" value="ECO:0007669"/>
    <property type="project" value="UniProtKB-UniRule"/>
</dbReference>
<dbReference type="Gene3D" id="2.40.50.150">
    <property type="match status" value="1"/>
</dbReference>
<dbReference type="HAMAP" id="MF_01321">
    <property type="entry name" value="RNApol_bact_RpoB"/>
    <property type="match status" value="1"/>
</dbReference>
<evidence type="ECO:0000259" key="10">
    <source>
        <dbReference type="Pfam" id="PF04560"/>
    </source>
</evidence>
<dbReference type="RefSeq" id="WP_124750750.1">
    <property type="nucleotide sequence ID" value="NZ_RQYS01000008.1"/>
</dbReference>
<accession>A0A3P1XUU6</accession>
<sequence>MSSAAQTQRINFASIKNFLAYPDFLEVQLKSFQDFLQLDTPPEKRKKEGLYKVFSENFPIADTRNNFVLEFLDYYVDPPRYSIDECIARGLTYSVPLKAKLKLYCTDPEHEDFDTVIQDVYLGPIPYMTDRGTFVINGAERVVVSQLHRSPGVFFGQSTHANGTKLYSARIIPFKGSWIEFATDINNVMYAYIDRKKKLPVTTLLRAIGFESDKDILEIFNLAEEVKVNKTNLKKYIGRKLAARVLKTWVEDFVDEDTGEVVSIERNDVVIDREAELNEDNINEIIDSGVQHILLHREDQNLADYAIIYNTLQKDPSNSEKEAVLYIYRQLRNAEPADEASAREVITNLFFSEKRYDLGDVGRFRINRKLGLTTSEDIRVLTKEDIIEIIKYLIELINSKAVVDDIDHLSNRRVRTVGEQLYNQFGIGLARMSRTVRERMNVRDNEVFTPIDLINAKTISSVVNSFFGTNALSQFMDQTNPLAEITHKRRLSALGPGGLSRERAGFEVRDVHYTHYGRLCPIETPEGPNIGLISSLCVYAKINELGFIATPYRKVEDGRVNFSEEALEYYTAEEEENKIVAQGNAPLDDNGRFVRDKVKSRYEADFPVVEPEKVDLMDVAPTQIASIAAALIPFLEHDDANRALMGSNMMRQAVPLIRTDAPIVGTGIEAQVARDSRTQIIAEGEGEIVFVDATCIKIKYDRTEDEEFVSFEDAVKTYTIPKWRKTNQSTTVDLRPICRCGQRVKAGDILTEGYSTQNGELALGRNVKVAYMPWKGYNYEDAVVLNERMVREDFFTSVHVDEYILEVRETKRGMEELTSDIPNVSEEAIKDLDERGIIRVGAHVKPGDILIGKITPKGESDPSPEEKLLRAIFGDKAGDVKDASLKATPSLQGVVIETSLFSKMVKKRNSRMSDKAVLPKLDEEYEEKMAALKSLLVDKLQELTNGKTSQGVKDYLNTEVIARGAKFSRKALEELDYNTVQVSKWTTDAHKNELIKQLIVNYLKKYKELDAELRRKKFDLTIGDELPTGIVQIAKVYIAKKRKIQVGDKMAGRHGNKGIVSKIVRQEDMPFLEDGTPVDICLNPLGVPSRMNLGQIFEAVLGWAGKTLDVKFATPIFDGASIDDLNEWTDKAGIPRYGKTYLYDGGTGERFDQPATVGVTYFLKLGHMVDDKMHARSIGPYSLITQQPLGGKAQFGGQRFGEMEVWAIEAFGAAHILQEILTIKSDDVVGRSKAYEAIVKGENMPKPGIPESLNVLLHELRGLCLSLTLD</sequence>
<dbReference type="GO" id="GO:0003899">
    <property type="term" value="F:DNA-directed RNA polymerase activity"/>
    <property type="evidence" value="ECO:0007669"/>
    <property type="project" value="UniProtKB-UniRule"/>
</dbReference>
<dbReference type="Gene3D" id="3.90.1800.10">
    <property type="entry name" value="RNA polymerase alpha subunit dimerisation domain"/>
    <property type="match status" value="1"/>
</dbReference>
<gene>
    <name evidence="6 15" type="primary">rpoB</name>
    <name evidence="15" type="ORF">EII40_02780</name>
</gene>
<dbReference type="InterPro" id="IPR007644">
    <property type="entry name" value="RNA_pol_bsu_protrusion"/>
</dbReference>
<evidence type="ECO:0000256" key="2">
    <source>
        <dbReference type="ARBA" id="ARBA00022679"/>
    </source>
</evidence>
<feature type="domain" description="RNA polymerase Rpb2" evidence="11">
    <location>
        <begin position="297"/>
        <end position="415"/>
    </location>
</feature>
<dbReference type="NCBIfam" id="NF001616">
    <property type="entry name" value="PRK00405.1"/>
    <property type="match status" value="1"/>
</dbReference>
<dbReference type="PROSITE" id="PS01166">
    <property type="entry name" value="RNA_POL_BETA"/>
    <property type="match status" value="1"/>
</dbReference>
<evidence type="ECO:0000313" key="16">
    <source>
        <dbReference type="Proteomes" id="UP000278609"/>
    </source>
</evidence>
<proteinExistence type="inferred from homology"/>
<evidence type="ECO:0000259" key="9">
    <source>
        <dbReference type="Pfam" id="PF00562"/>
    </source>
</evidence>
<dbReference type="InterPro" id="IPR007645">
    <property type="entry name" value="RNA_pol_Rpb2_3"/>
</dbReference>
<dbReference type="InterPro" id="IPR007121">
    <property type="entry name" value="RNA_pol_bsu_CS"/>
</dbReference>
<feature type="domain" description="RNA polymerase Rpb2" evidence="10">
    <location>
        <begin position="1196"/>
        <end position="1269"/>
    </location>
</feature>
<dbReference type="Pfam" id="PF10385">
    <property type="entry name" value="RNA_pol_Rpb2_45"/>
    <property type="match status" value="1"/>
</dbReference>
<dbReference type="Gene3D" id="2.30.150.10">
    <property type="entry name" value="DNA-directed RNA polymerase, beta subunit, external 1 domain"/>
    <property type="match status" value="1"/>
</dbReference>
<dbReference type="Gene3D" id="2.40.270.10">
    <property type="entry name" value="DNA-directed RNA polymerase, subunit 2, domain 6"/>
    <property type="match status" value="3"/>
</dbReference>
<evidence type="ECO:0000259" key="11">
    <source>
        <dbReference type="Pfam" id="PF04561"/>
    </source>
</evidence>
<dbReference type="Gene3D" id="3.90.1100.10">
    <property type="match status" value="2"/>
</dbReference>
<dbReference type="AlphaFoldDB" id="A0A3P1XUU6"/>
<comment type="caution">
    <text evidence="15">The sequence shown here is derived from an EMBL/GenBank/DDBJ whole genome shotgun (WGS) entry which is preliminary data.</text>
</comment>
<dbReference type="EC" id="2.7.7.6" evidence="6 8"/>
<keyword evidence="4 6" id="KW-0804">Transcription</keyword>
<protein>
    <recommendedName>
        <fullName evidence="6 8">DNA-directed RNA polymerase subunit beta</fullName>
        <shortName evidence="6">RNAP subunit beta</shortName>
        <ecNumber evidence="6 8">2.7.7.6</ecNumber>
    </recommendedName>
    <alternativeName>
        <fullName evidence="6">RNA polymerase subunit beta</fullName>
    </alternativeName>
    <alternativeName>
        <fullName evidence="6">Transcriptase subunit beta</fullName>
    </alternativeName>
</protein>
<dbReference type="Pfam" id="PF04565">
    <property type="entry name" value="RNA_pol_Rpb2_3"/>
    <property type="match status" value="1"/>
</dbReference>
<dbReference type="InterPro" id="IPR042107">
    <property type="entry name" value="DNA-dir_RNA_pol_bsu_ext_1_sf"/>
</dbReference>
<evidence type="ECO:0000259" key="12">
    <source>
        <dbReference type="Pfam" id="PF04563"/>
    </source>
</evidence>
<dbReference type="InterPro" id="IPR010243">
    <property type="entry name" value="RNA_pol_bsu_bac"/>
</dbReference>
<dbReference type="Gene3D" id="3.90.1110.10">
    <property type="entry name" value="RNA polymerase Rpb2, domain 2"/>
    <property type="match status" value="2"/>
</dbReference>
<organism evidence="15 16">
    <name type="scientific">Tannerella forsythia</name>
    <name type="common">Bacteroides forsythus</name>
    <dbReference type="NCBI Taxonomy" id="28112"/>
    <lineage>
        <taxon>Bacteria</taxon>
        <taxon>Pseudomonadati</taxon>
        <taxon>Bacteroidota</taxon>
        <taxon>Bacteroidia</taxon>
        <taxon>Bacteroidales</taxon>
        <taxon>Tannerellaceae</taxon>
        <taxon>Tannerella</taxon>
    </lineage>
</organism>
<keyword evidence="2 6" id="KW-0808">Transferase</keyword>
<evidence type="ECO:0000256" key="1">
    <source>
        <dbReference type="ARBA" id="ARBA00022478"/>
    </source>
</evidence>
<evidence type="ECO:0000256" key="7">
    <source>
        <dbReference type="RuleBase" id="RU000434"/>
    </source>
</evidence>
<dbReference type="InterPro" id="IPR037034">
    <property type="entry name" value="RNA_pol_Rpb2_2_sf"/>
</dbReference>
<dbReference type="InterPro" id="IPR019462">
    <property type="entry name" value="DNA-dir_RNA_pol_bsu_external_1"/>
</dbReference>
<evidence type="ECO:0000256" key="3">
    <source>
        <dbReference type="ARBA" id="ARBA00022695"/>
    </source>
</evidence>
<dbReference type="InterPro" id="IPR007642">
    <property type="entry name" value="RNA_pol_Rpb2_2"/>
</dbReference>
<dbReference type="CDD" id="cd00653">
    <property type="entry name" value="RNA_pol_B_RPB2"/>
    <property type="match status" value="1"/>
</dbReference>
<dbReference type="Pfam" id="PF00562">
    <property type="entry name" value="RNA_pol_Rpb2_6"/>
    <property type="match status" value="1"/>
</dbReference>
<dbReference type="GO" id="GO:0032549">
    <property type="term" value="F:ribonucleoside binding"/>
    <property type="evidence" value="ECO:0007669"/>
    <property type="project" value="InterPro"/>
</dbReference>
<evidence type="ECO:0000256" key="4">
    <source>
        <dbReference type="ARBA" id="ARBA00023163"/>
    </source>
</evidence>
<keyword evidence="3 6" id="KW-0548">Nucleotidyltransferase</keyword>
<dbReference type="InterPro" id="IPR014724">
    <property type="entry name" value="RNA_pol_RPB2_OB-fold"/>
</dbReference>
<evidence type="ECO:0000259" key="13">
    <source>
        <dbReference type="Pfam" id="PF04565"/>
    </source>
</evidence>
<dbReference type="EMBL" id="RQYS01000008">
    <property type="protein sequence ID" value="RRD62614.1"/>
    <property type="molecule type" value="Genomic_DNA"/>
</dbReference>
<dbReference type="OrthoDB" id="9803954at2"/>
<dbReference type="InterPro" id="IPR015712">
    <property type="entry name" value="DNA-dir_RNA_pol_su2"/>
</dbReference>
<comment type="subunit">
    <text evidence="6 8">The RNAP catalytic core consists of 2 alpha, 1 beta, 1 beta' and 1 omega subunit. When a sigma factor is associated with the core the holoenzyme is formed, which can initiate transcription.</text>
</comment>
<dbReference type="NCBIfam" id="TIGR02013">
    <property type="entry name" value="rpoB"/>
    <property type="match status" value="1"/>
</dbReference>
<dbReference type="GO" id="GO:0000428">
    <property type="term" value="C:DNA-directed RNA polymerase complex"/>
    <property type="evidence" value="ECO:0007669"/>
    <property type="project" value="UniProtKB-KW"/>
</dbReference>
<evidence type="ECO:0000313" key="15">
    <source>
        <dbReference type="EMBL" id="RRD62614.1"/>
    </source>
</evidence>
<evidence type="ECO:0000256" key="6">
    <source>
        <dbReference type="HAMAP-Rule" id="MF_01321"/>
    </source>
</evidence>
<dbReference type="Pfam" id="PF04563">
    <property type="entry name" value="RNA_pol_Rpb2_1"/>
    <property type="match status" value="1"/>
</dbReference>
<evidence type="ECO:0000259" key="14">
    <source>
        <dbReference type="Pfam" id="PF10385"/>
    </source>
</evidence>